<evidence type="ECO:0000259" key="1">
    <source>
        <dbReference type="PROSITE" id="PS51186"/>
    </source>
</evidence>
<dbReference type="PANTHER" id="PTHR43792:SF9">
    <property type="entry name" value="RIBOSOMAL-PROTEIN-ALANINE ACETYLTRANSFERASE"/>
    <property type="match status" value="1"/>
</dbReference>
<dbReference type="EMBL" id="RKMK01000004">
    <property type="protein sequence ID" value="RXH01317.1"/>
    <property type="molecule type" value="Genomic_DNA"/>
</dbReference>
<dbReference type="GO" id="GO:0008999">
    <property type="term" value="F:protein-N-terminal-alanine acetyltransferase activity"/>
    <property type="evidence" value="ECO:0007669"/>
    <property type="project" value="TreeGrafter"/>
</dbReference>
<dbReference type="InterPro" id="IPR000182">
    <property type="entry name" value="GNAT_dom"/>
</dbReference>
<dbReference type="GO" id="GO:0005737">
    <property type="term" value="C:cytoplasm"/>
    <property type="evidence" value="ECO:0007669"/>
    <property type="project" value="TreeGrafter"/>
</dbReference>
<organism evidence="2 3">
    <name type="scientific">Bradyrhizobium zhanjiangense</name>
    <dbReference type="NCBI Taxonomy" id="1325107"/>
    <lineage>
        <taxon>Bacteria</taxon>
        <taxon>Pseudomonadati</taxon>
        <taxon>Pseudomonadota</taxon>
        <taxon>Alphaproteobacteria</taxon>
        <taxon>Hyphomicrobiales</taxon>
        <taxon>Nitrobacteraceae</taxon>
        <taxon>Bradyrhizobium</taxon>
    </lineage>
</organism>
<feature type="domain" description="N-acetyltransferase" evidence="1">
    <location>
        <begin position="29"/>
        <end position="179"/>
    </location>
</feature>
<evidence type="ECO:0000313" key="2">
    <source>
        <dbReference type="EMBL" id="RXH01317.1"/>
    </source>
</evidence>
<reference evidence="2 3" key="1">
    <citation type="submission" date="2018-11" db="EMBL/GenBank/DDBJ databases">
        <title>Bradyrhizobium sp. nov., isolated from effective nodules of peanut in China.</title>
        <authorList>
            <person name="Li Y."/>
        </authorList>
    </citation>
    <scope>NUCLEOTIDE SEQUENCE [LARGE SCALE GENOMIC DNA]</scope>
    <source>
        <strain evidence="2 3">CCBAU 51770</strain>
    </source>
</reference>
<keyword evidence="2" id="KW-0808">Transferase</keyword>
<gene>
    <name evidence="2" type="ORF">EAS61_06235</name>
</gene>
<dbReference type="AlphaFoldDB" id="A0A4Q0QW49"/>
<dbReference type="PROSITE" id="PS51186">
    <property type="entry name" value="GNAT"/>
    <property type="match status" value="1"/>
</dbReference>
<accession>A0A4Q0QW49</accession>
<name>A0A4Q0QW49_9BRAD</name>
<dbReference type="Proteomes" id="UP000290174">
    <property type="component" value="Unassembled WGS sequence"/>
</dbReference>
<dbReference type="InterPro" id="IPR051531">
    <property type="entry name" value="N-acetyltransferase"/>
</dbReference>
<proteinExistence type="predicted"/>
<dbReference type="InterPro" id="IPR016181">
    <property type="entry name" value="Acyl_CoA_acyltransferase"/>
</dbReference>
<sequence>MSESAVATEFPILPTDRLLMRAVSMDDVSSIRALLGITEVTRYSNIPDSPTEEQAIELVRNMSELYQSGNGCAWIIEDRLSHAFVGVFRFNWFHKPWKCGGIGYELHPSVWGRGVMTEALRAAIRCGHDTFGLNRIEAWTLPGNGASDRVLEKGGFRYEGTLRQKAWFKGAFHDFRVFGRVTDDALCE</sequence>
<dbReference type="SUPFAM" id="SSF55729">
    <property type="entry name" value="Acyl-CoA N-acyltransferases (Nat)"/>
    <property type="match status" value="1"/>
</dbReference>
<dbReference type="Pfam" id="PF13302">
    <property type="entry name" value="Acetyltransf_3"/>
    <property type="match status" value="1"/>
</dbReference>
<comment type="caution">
    <text evidence="2">The sequence shown here is derived from an EMBL/GenBank/DDBJ whole genome shotgun (WGS) entry which is preliminary data.</text>
</comment>
<protein>
    <submittedName>
        <fullName evidence="2">N-acetyltransferase</fullName>
    </submittedName>
</protein>
<dbReference type="RefSeq" id="WP_128936511.1">
    <property type="nucleotide sequence ID" value="NZ_CP022221.1"/>
</dbReference>
<dbReference type="Gene3D" id="3.40.630.30">
    <property type="match status" value="1"/>
</dbReference>
<dbReference type="PANTHER" id="PTHR43792">
    <property type="entry name" value="GNAT FAMILY, PUTATIVE (AFU_ORTHOLOGUE AFUA_3G00765)-RELATED-RELATED"/>
    <property type="match status" value="1"/>
</dbReference>
<evidence type="ECO:0000313" key="3">
    <source>
        <dbReference type="Proteomes" id="UP000290174"/>
    </source>
</evidence>